<proteinExistence type="predicted"/>
<organism evidence="1 2">
    <name type="scientific">Streptomyces griseochromogenes</name>
    <dbReference type="NCBI Taxonomy" id="68214"/>
    <lineage>
        <taxon>Bacteria</taxon>
        <taxon>Bacillati</taxon>
        <taxon>Actinomycetota</taxon>
        <taxon>Actinomycetes</taxon>
        <taxon>Kitasatosporales</taxon>
        <taxon>Streptomycetaceae</taxon>
        <taxon>Streptomyces</taxon>
    </lineage>
</organism>
<keyword evidence="2" id="KW-1185">Reference proteome</keyword>
<name>A0ABS4M7F4_9ACTN</name>
<evidence type="ECO:0000313" key="1">
    <source>
        <dbReference type="EMBL" id="MBP2055604.1"/>
    </source>
</evidence>
<reference evidence="1 2" key="1">
    <citation type="submission" date="2021-03" db="EMBL/GenBank/DDBJ databases">
        <title>Genomic Encyclopedia of Type Strains, Phase IV (KMG-IV): sequencing the most valuable type-strain genomes for metagenomic binning, comparative biology and taxonomic classification.</title>
        <authorList>
            <person name="Goeker M."/>
        </authorList>
    </citation>
    <scope>NUCLEOTIDE SEQUENCE [LARGE SCALE GENOMIC DNA]</scope>
    <source>
        <strain evidence="1 2">DSM 40499</strain>
    </source>
</reference>
<accession>A0ABS4M7F4</accession>
<dbReference type="RefSeq" id="WP_257785105.1">
    <property type="nucleotide sequence ID" value="NZ_CP016279.1"/>
</dbReference>
<gene>
    <name evidence="1" type="ORF">J2Z21_008620</name>
</gene>
<evidence type="ECO:0000313" key="2">
    <source>
        <dbReference type="Proteomes" id="UP001519309"/>
    </source>
</evidence>
<comment type="caution">
    <text evidence="1">The sequence shown here is derived from an EMBL/GenBank/DDBJ whole genome shotgun (WGS) entry which is preliminary data.</text>
</comment>
<dbReference type="EMBL" id="JAGGLP010000032">
    <property type="protein sequence ID" value="MBP2055604.1"/>
    <property type="molecule type" value="Genomic_DNA"/>
</dbReference>
<sequence length="42" mass="4442">MSYRITVATTILPILAMPGLDQSVWRVVGADGLVAPGVAFVR</sequence>
<dbReference type="Proteomes" id="UP001519309">
    <property type="component" value="Unassembled WGS sequence"/>
</dbReference>
<protein>
    <submittedName>
        <fullName evidence="1">Uncharacterized protein</fullName>
    </submittedName>
</protein>